<dbReference type="PANTHER" id="PTHR23105">
    <property type="entry name" value="RIBOSOMAL PROTEIN L7AE FAMILY MEMBER"/>
    <property type="match status" value="1"/>
</dbReference>
<evidence type="ECO:0000256" key="1">
    <source>
        <dbReference type="ARBA" id="ARBA00007337"/>
    </source>
</evidence>
<proteinExistence type="inferred from homology"/>
<evidence type="ECO:0000313" key="7">
    <source>
        <dbReference type="RefSeq" id="XP_050945716.1"/>
    </source>
</evidence>
<evidence type="ECO:0000256" key="3">
    <source>
        <dbReference type="ARBA" id="ARBA00023274"/>
    </source>
</evidence>
<dbReference type="GeneID" id="103504657"/>
<dbReference type="PRINTS" id="PR00882">
    <property type="entry name" value="RIBOSOMALL7A"/>
</dbReference>
<sequence length="319" mass="36665">MAPKKAVGKVSAKKKLEKVVNPLFEKRPKQFGIGGALPPKRDLTRFVKWPKVVQIQRKKRILKQRLKVPPALNQFTKTLDKNLATNLFKMLLKYRPEDRTQKRERLLKRAQEEAEGKSLDAKKPIVVKYGLNHVTYLIEQNKAQLVVIAHDVDPIELVVWLPALCRKMEIPYCIVKGKARLGSIVHKKTASVLCLTTVKNEDKLEFSRILEAIKVMTTVYIDVTLDAYRYRALFFNTFTAVFFFLLRQTSMTSTRSTGRNGVAESWVPSHKPKLKQRRGFLPRKPLKGCLRNSQINTRAKDKGEVSSKAEDVKAWLSIW</sequence>
<dbReference type="RefSeq" id="XP_050945716.1">
    <property type="nucleotide sequence ID" value="XM_051089759.1"/>
</dbReference>
<keyword evidence="6" id="KW-1185">Reference proteome</keyword>
<dbReference type="InterPro" id="IPR004037">
    <property type="entry name" value="Ribosomal_eL8-like_CS"/>
</dbReference>
<dbReference type="InterPro" id="IPR029064">
    <property type="entry name" value="Ribosomal_eL30-like_sf"/>
</dbReference>
<dbReference type="PRINTS" id="PR00881">
    <property type="entry name" value="L7ARS6FAMILY"/>
</dbReference>
<name>A0ABM3L6Q5_CUCME</name>
<comment type="function">
    <text evidence="4">Component of the ribosome.</text>
</comment>
<feature type="domain" description="Ribosomal protein eL8/eL30/eS12/Gadd45" evidence="5">
    <location>
        <begin position="116"/>
        <end position="204"/>
    </location>
</feature>
<dbReference type="InterPro" id="IPR018492">
    <property type="entry name" value="Ribosomal_eL8/Nhp2"/>
</dbReference>
<organism evidence="6 7">
    <name type="scientific">Cucumis melo</name>
    <name type="common">Muskmelon</name>
    <dbReference type="NCBI Taxonomy" id="3656"/>
    <lineage>
        <taxon>Eukaryota</taxon>
        <taxon>Viridiplantae</taxon>
        <taxon>Streptophyta</taxon>
        <taxon>Embryophyta</taxon>
        <taxon>Tracheophyta</taxon>
        <taxon>Spermatophyta</taxon>
        <taxon>Magnoliopsida</taxon>
        <taxon>eudicotyledons</taxon>
        <taxon>Gunneridae</taxon>
        <taxon>Pentapetalae</taxon>
        <taxon>rosids</taxon>
        <taxon>fabids</taxon>
        <taxon>Cucurbitales</taxon>
        <taxon>Cucurbitaceae</taxon>
        <taxon>Benincaseae</taxon>
        <taxon>Cucumis</taxon>
    </lineage>
</organism>
<comment type="similarity">
    <text evidence="1 4">Belongs to the eukaryotic ribosomal protein eL8 family.</text>
</comment>
<keyword evidence="2 4" id="KW-0689">Ribosomal protein</keyword>
<dbReference type="Pfam" id="PF01248">
    <property type="entry name" value="Ribosomal_L7Ae"/>
    <property type="match status" value="1"/>
</dbReference>
<keyword evidence="3 4" id="KW-0687">Ribonucleoprotein</keyword>
<dbReference type="InterPro" id="IPR004038">
    <property type="entry name" value="Ribosomal_eL8/eL30/eS12/Gad45"/>
</dbReference>
<gene>
    <name evidence="7" type="primary">LOC103504657</name>
</gene>
<evidence type="ECO:0000256" key="4">
    <source>
        <dbReference type="RuleBase" id="RU367042"/>
    </source>
</evidence>
<dbReference type="Proteomes" id="UP001652600">
    <property type="component" value="Chromosome 9"/>
</dbReference>
<dbReference type="Gene3D" id="3.30.1330.30">
    <property type="match status" value="1"/>
</dbReference>
<evidence type="ECO:0000256" key="2">
    <source>
        <dbReference type="ARBA" id="ARBA00022980"/>
    </source>
</evidence>
<reference evidence="7" key="1">
    <citation type="submission" date="2025-08" db="UniProtKB">
        <authorList>
            <consortium name="RefSeq"/>
        </authorList>
    </citation>
    <scope>IDENTIFICATION</scope>
    <source>
        <tissue evidence="7">Stem</tissue>
    </source>
</reference>
<protein>
    <recommendedName>
        <fullName evidence="4">60S ribosomal protein L7a</fullName>
    </recommendedName>
</protein>
<dbReference type="GO" id="GO:0005840">
    <property type="term" value="C:ribosome"/>
    <property type="evidence" value="ECO:0007669"/>
    <property type="project" value="UniProtKB-KW"/>
</dbReference>
<evidence type="ECO:0000313" key="6">
    <source>
        <dbReference type="Proteomes" id="UP001652600"/>
    </source>
</evidence>
<dbReference type="SUPFAM" id="SSF55315">
    <property type="entry name" value="L30e-like"/>
    <property type="match status" value="1"/>
</dbReference>
<evidence type="ECO:0000259" key="5">
    <source>
        <dbReference type="Pfam" id="PF01248"/>
    </source>
</evidence>
<dbReference type="InterPro" id="IPR001921">
    <property type="entry name" value="Ribosomal_eL8_euk"/>
</dbReference>
<accession>A0ABM3L6Q5</accession>
<dbReference type="PROSITE" id="PS01082">
    <property type="entry name" value="RIBOSOMAL_L7AE"/>
    <property type="match status" value="1"/>
</dbReference>
<dbReference type="InterPro" id="IPR050257">
    <property type="entry name" value="eL8/uL1-like"/>
</dbReference>